<evidence type="ECO:0000313" key="2">
    <source>
        <dbReference type="Proteomes" id="UP000559404"/>
    </source>
</evidence>
<dbReference type="SUPFAM" id="SSF52091">
    <property type="entry name" value="SpoIIaa-like"/>
    <property type="match status" value="1"/>
</dbReference>
<name>A0A838XV27_9HYPH</name>
<organism evidence="1 2">
    <name type="scientific">Stappia taiwanensis</name>
    <dbReference type="NCBI Taxonomy" id="992267"/>
    <lineage>
        <taxon>Bacteria</taxon>
        <taxon>Pseudomonadati</taxon>
        <taxon>Pseudomonadota</taxon>
        <taxon>Alphaproteobacteria</taxon>
        <taxon>Hyphomicrobiales</taxon>
        <taxon>Stappiaceae</taxon>
        <taxon>Stappia</taxon>
    </lineage>
</organism>
<dbReference type="RefSeq" id="WP_181760670.1">
    <property type="nucleotide sequence ID" value="NZ_BMCR01000010.1"/>
</dbReference>
<comment type="caution">
    <text evidence="1">The sequence shown here is derived from an EMBL/GenBank/DDBJ whole genome shotgun (WGS) entry which is preliminary data.</text>
</comment>
<dbReference type="InterPro" id="IPR036513">
    <property type="entry name" value="STAS_dom_sf"/>
</dbReference>
<dbReference type="EMBL" id="JACEON010000011">
    <property type="protein sequence ID" value="MBA4612468.1"/>
    <property type="molecule type" value="Genomic_DNA"/>
</dbReference>
<keyword evidence="2" id="KW-1185">Reference proteome</keyword>
<sequence length="119" mass="13808">MIEVMKESEGALLGVHVSGLLHEADYRMFLPTLEERFRDYGKLRVLFYADESFEGWDLRAAWEDMSLGLKHASDFERMAVVGAPEWVNWCMKLSAFLMKGEIKIFARDELDDAWAWVKG</sequence>
<reference evidence="1 2" key="2">
    <citation type="submission" date="2020-08" db="EMBL/GenBank/DDBJ databases">
        <title>Stappia taiwanensis sp. nov., isolated from a coastal thermal spring.</title>
        <authorList>
            <person name="Kampfer P."/>
        </authorList>
    </citation>
    <scope>NUCLEOTIDE SEQUENCE [LARGE SCALE GENOMIC DNA]</scope>
    <source>
        <strain evidence="1 2">DSM 23284</strain>
    </source>
</reference>
<accession>A0A838XV27</accession>
<protein>
    <submittedName>
        <fullName evidence="1">STAS/SEC14 domain-containing protein</fullName>
    </submittedName>
</protein>
<dbReference type="AlphaFoldDB" id="A0A838XV27"/>
<evidence type="ECO:0000313" key="1">
    <source>
        <dbReference type="EMBL" id="MBA4612468.1"/>
    </source>
</evidence>
<dbReference type="InterPro" id="IPR021866">
    <property type="entry name" value="SpoIIAA-like"/>
</dbReference>
<dbReference type="Pfam" id="PF11964">
    <property type="entry name" value="SpoIIAA-like"/>
    <property type="match status" value="1"/>
</dbReference>
<gene>
    <name evidence="1" type="ORF">H1W37_12440</name>
</gene>
<proteinExistence type="predicted"/>
<reference evidence="1 2" key="1">
    <citation type="submission" date="2020-07" db="EMBL/GenBank/DDBJ databases">
        <authorList>
            <person name="Li M."/>
        </authorList>
    </citation>
    <scope>NUCLEOTIDE SEQUENCE [LARGE SCALE GENOMIC DNA]</scope>
    <source>
        <strain evidence="1 2">DSM 23284</strain>
    </source>
</reference>
<dbReference type="InterPro" id="IPR038396">
    <property type="entry name" value="SpoIIAA-like_sf"/>
</dbReference>
<dbReference type="Proteomes" id="UP000559404">
    <property type="component" value="Unassembled WGS sequence"/>
</dbReference>
<dbReference type="Gene3D" id="3.40.50.10600">
    <property type="entry name" value="SpoIIaa-like domains"/>
    <property type="match status" value="1"/>
</dbReference>